<dbReference type="Proteomes" id="UP000053237">
    <property type="component" value="Unassembled WGS sequence"/>
</dbReference>
<dbReference type="InterPro" id="IPR011990">
    <property type="entry name" value="TPR-like_helical_dom_sf"/>
</dbReference>
<organism evidence="2 3">
    <name type="scientific">Albugo candida</name>
    <dbReference type="NCBI Taxonomy" id="65357"/>
    <lineage>
        <taxon>Eukaryota</taxon>
        <taxon>Sar</taxon>
        <taxon>Stramenopiles</taxon>
        <taxon>Oomycota</taxon>
        <taxon>Peronosporomycetes</taxon>
        <taxon>Albuginales</taxon>
        <taxon>Albuginaceae</taxon>
        <taxon>Albugo</taxon>
    </lineage>
</organism>
<name>A0A024G7C7_9STRA</name>
<evidence type="ECO:0008006" key="4">
    <source>
        <dbReference type="Google" id="ProtNLM"/>
    </source>
</evidence>
<gene>
    <name evidence="2" type="ORF">BN9_034420</name>
</gene>
<dbReference type="Gene3D" id="1.25.40.10">
    <property type="entry name" value="Tetratricopeptide repeat domain"/>
    <property type="match status" value="1"/>
</dbReference>
<dbReference type="OrthoDB" id="2148418at2759"/>
<dbReference type="EMBL" id="CAIX01000037">
    <property type="protein sequence ID" value="CCI42658.1"/>
    <property type="molecule type" value="Genomic_DNA"/>
</dbReference>
<keyword evidence="3" id="KW-1185">Reference proteome</keyword>
<reference evidence="2 3" key="1">
    <citation type="submission" date="2012-05" db="EMBL/GenBank/DDBJ databases">
        <title>Recombination and specialization in a pathogen metapopulation.</title>
        <authorList>
            <person name="Gardiner A."/>
            <person name="Kemen E."/>
            <person name="Schultz-Larsen T."/>
            <person name="MacLean D."/>
            <person name="Van Oosterhout C."/>
            <person name="Jones J.D.G."/>
        </authorList>
    </citation>
    <scope>NUCLEOTIDE SEQUENCE [LARGE SCALE GENOMIC DNA]</scope>
    <source>
        <strain evidence="2 3">Ac Nc2</strain>
    </source>
</reference>
<feature type="compositionally biased region" description="Basic residues" evidence="1">
    <location>
        <begin position="137"/>
        <end position="146"/>
    </location>
</feature>
<evidence type="ECO:0000313" key="3">
    <source>
        <dbReference type="Proteomes" id="UP000053237"/>
    </source>
</evidence>
<dbReference type="AlphaFoldDB" id="A0A024G7C7"/>
<sequence>MCAVLSEIGKHQNALHHAQSALVLLHEELRQSEMDGEFASTTRSGSSHDRVAVLGIAYHNAGVEQEFLKRLEASIQSYNKGLEYTEQWLGTKHGIVLTLRRSLDQAQQRLTSTPGGKRCGEAEKSLKYNCTSKTRKFVSHTIRSSRSRSQNARTSHSSHKRNTLMVVHT</sequence>
<feature type="region of interest" description="Disordered" evidence="1">
    <location>
        <begin position="137"/>
        <end position="169"/>
    </location>
</feature>
<evidence type="ECO:0000256" key="1">
    <source>
        <dbReference type="SAM" id="MobiDB-lite"/>
    </source>
</evidence>
<comment type="caution">
    <text evidence="2">The sequence shown here is derived from an EMBL/GenBank/DDBJ whole genome shotgun (WGS) entry which is preliminary data.</text>
</comment>
<accession>A0A024G7C7</accession>
<evidence type="ECO:0000313" key="2">
    <source>
        <dbReference type="EMBL" id="CCI42658.1"/>
    </source>
</evidence>
<dbReference type="STRING" id="65357.A0A024G7C7"/>
<proteinExistence type="predicted"/>
<protein>
    <recommendedName>
        <fullName evidence="4">Kinesin light chain</fullName>
    </recommendedName>
</protein>
<dbReference type="InParanoid" id="A0A024G7C7"/>